<dbReference type="InterPro" id="IPR036866">
    <property type="entry name" value="RibonucZ/Hydroxyglut_hydro"/>
</dbReference>
<comment type="caution">
    <text evidence="1">The sequence shown here is derived from an EMBL/GenBank/DDBJ whole genome shotgun (WGS) entry which is preliminary data.</text>
</comment>
<evidence type="ECO:0000313" key="1">
    <source>
        <dbReference type="EMBL" id="CAI6338458.1"/>
    </source>
</evidence>
<protein>
    <submittedName>
        <fullName evidence="1">Uncharacterized protein</fullName>
    </submittedName>
</protein>
<keyword evidence="2" id="KW-1185">Reference proteome</keyword>
<evidence type="ECO:0000313" key="2">
    <source>
        <dbReference type="Proteomes" id="UP001152607"/>
    </source>
</evidence>
<dbReference type="PANTHER" id="PTHR36142">
    <property type="entry name" value="METALLO-HYDROLASE/OXIDOREDUCTASE SUPERFAMILY PROTEIN"/>
    <property type="match status" value="1"/>
</dbReference>
<dbReference type="EMBL" id="CAOQHR010000008">
    <property type="protein sequence ID" value="CAI6338458.1"/>
    <property type="molecule type" value="Genomic_DNA"/>
</dbReference>
<name>A0A9W4UQE3_9PLEO</name>
<dbReference type="AlphaFoldDB" id="A0A9W4UQE3"/>
<dbReference type="OrthoDB" id="332863at2759"/>
<proteinExistence type="predicted"/>
<accession>A0A9W4UQE3</accession>
<organism evidence="1 2">
    <name type="scientific">Periconia digitata</name>
    <dbReference type="NCBI Taxonomy" id="1303443"/>
    <lineage>
        <taxon>Eukaryota</taxon>
        <taxon>Fungi</taxon>
        <taxon>Dikarya</taxon>
        <taxon>Ascomycota</taxon>
        <taxon>Pezizomycotina</taxon>
        <taxon>Dothideomycetes</taxon>
        <taxon>Pleosporomycetidae</taxon>
        <taxon>Pleosporales</taxon>
        <taxon>Massarineae</taxon>
        <taxon>Periconiaceae</taxon>
        <taxon>Periconia</taxon>
    </lineage>
</organism>
<sequence length="345" mass="37633">MPLTVKSINGDSSFLLTFSPPIAPFSSSTASFPGSFTILVDPWLVGPATILSSIFSISEQTAKPCISSLQDLDREPDVILISQDKPDHCHEQTLRQLPRHCGSTILAIPPAARKIRSWKHFRPDLVQSLPKYVEGQSQSILRLVLPPISPKGSCGEVTLSWMPARRDVSALHHAIGITYRPPCCESLLSPPDSPISFKTASSSPGTLLDNSRERTLSVIYSPHGVPYDIIQPYAASHLVTEAALPLTALIHSFDRVENPWYLGGNISAGYPGGMVIAKNLYARSWISAHDAHKRTRGLSVKLTKIGKCDDDQIKTMFSRGDIANVKTAVSTNLVALDAGQEHRIR</sequence>
<dbReference type="Proteomes" id="UP001152607">
    <property type="component" value="Unassembled WGS sequence"/>
</dbReference>
<gene>
    <name evidence="1" type="ORF">PDIGIT_LOCUS11586</name>
</gene>
<dbReference type="PANTHER" id="PTHR36142:SF5">
    <property type="entry name" value="METALLO-BETA-LACTAMASE DOMAIN-CONTAINING PROTEIN"/>
    <property type="match status" value="1"/>
</dbReference>
<reference evidence="1" key="1">
    <citation type="submission" date="2023-01" db="EMBL/GenBank/DDBJ databases">
        <authorList>
            <person name="Van Ghelder C."/>
            <person name="Rancurel C."/>
        </authorList>
    </citation>
    <scope>NUCLEOTIDE SEQUENCE</scope>
    <source>
        <strain evidence="1">CNCM I-4278</strain>
    </source>
</reference>
<dbReference type="Pfam" id="PF13483">
    <property type="entry name" value="Lactamase_B_3"/>
    <property type="match status" value="1"/>
</dbReference>
<dbReference type="Gene3D" id="3.60.15.10">
    <property type="entry name" value="Ribonuclease Z/Hydroxyacylglutathione hydrolase-like"/>
    <property type="match status" value="1"/>
</dbReference>